<reference evidence="2 3" key="1">
    <citation type="journal article" date="2010" name="Syst. Appl. Microbiol.">
        <title>Four new species of Chryseobacterium from the rhizosphere of coastal sand dune plants, Chryseobacterium elymi sp. nov., Chryseobacterium hagamense sp. nov., Chryseobacterium lathyri sp. nov. and Chryseobacterium rhizosphaerae sp. nov.</title>
        <authorList>
            <person name="Cho S.H."/>
            <person name="Lee K.S."/>
            <person name="Shin D.S."/>
            <person name="Han J.H."/>
            <person name="Park K.S."/>
            <person name="Lee C.H."/>
            <person name="Park K.H."/>
            <person name="Kim S.B."/>
        </authorList>
    </citation>
    <scope>NUCLEOTIDE SEQUENCE [LARGE SCALE GENOMIC DNA]</scope>
    <source>
        <strain evidence="2 3">KCTC 22547</strain>
    </source>
</reference>
<keyword evidence="3" id="KW-1185">Reference proteome</keyword>
<comment type="caution">
    <text evidence="2">The sequence shown here is derived from an EMBL/GenBank/DDBJ whole genome shotgun (WGS) entry which is preliminary data.</text>
</comment>
<name>A0A3D9DCY9_9FLAO</name>
<feature type="transmembrane region" description="Helical" evidence="1">
    <location>
        <begin position="6"/>
        <end position="28"/>
    </location>
</feature>
<keyword evidence="1" id="KW-0812">Transmembrane</keyword>
<keyword evidence="1" id="KW-1133">Transmembrane helix</keyword>
<dbReference type="EMBL" id="QNUH01000013">
    <property type="protein sequence ID" value="REC75834.1"/>
    <property type="molecule type" value="Genomic_DNA"/>
</dbReference>
<sequence>MEYLLLILVIPVLIIVSVFLSLVLGSLIRFINEGDRFKSPLDDYRPMPIVLKDKEFWKTLLTGFFVYLSLLIIVKCLSDN</sequence>
<proteinExistence type="predicted"/>
<protein>
    <submittedName>
        <fullName evidence="2">Uncharacterized protein</fullName>
    </submittedName>
</protein>
<keyword evidence="1" id="KW-0472">Membrane</keyword>
<evidence type="ECO:0000256" key="1">
    <source>
        <dbReference type="SAM" id="Phobius"/>
    </source>
</evidence>
<gene>
    <name evidence="2" type="ORF">DRF60_15090</name>
</gene>
<accession>A0A3D9DCY9</accession>
<dbReference type="Proteomes" id="UP000257030">
    <property type="component" value="Unassembled WGS sequence"/>
</dbReference>
<feature type="transmembrane region" description="Helical" evidence="1">
    <location>
        <begin position="56"/>
        <end position="74"/>
    </location>
</feature>
<organism evidence="2 3">
    <name type="scientific">Chryseobacterium elymi</name>
    <dbReference type="NCBI Taxonomy" id="395936"/>
    <lineage>
        <taxon>Bacteria</taxon>
        <taxon>Pseudomonadati</taxon>
        <taxon>Bacteroidota</taxon>
        <taxon>Flavobacteriia</taxon>
        <taxon>Flavobacteriales</taxon>
        <taxon>Weeksellaceae</taxon>
        <taxon>Chryseobacterium group</taxon>
        <taxon>Chryseobacterium</taxon>
    </lineage>
</organism>
<evidence type="ECO:0000313" key="3">
    <source>
        <dbReference type="Proteomes" id="UP000257030"/>
    </source>
</evidence>
<dbReference type="AlphaFoldDB" id="A0A3D9DCY9"/>
<evidence type="ECO:0000313" key="2">
    <source>
        <dbReference type="EMBL" id="REC75834.1"/>
    </source>
</evidence>